<keyword evidence="8" id="KW-1185">Reference proteome</keyword>
<evidence type="ECO:0000259" key="6">
    <source>
        <dbReference type="PROSITE" id="PS51032"/>
    </source>
</evidence>
<dbReference type="OrthoDB" id="668733at2759"/>
<name>A0A3S3NB81_9MAGN</name>
<evidence type="ECO:0000256" key="5">
    <source>
        <dbReference type="ARBA" id="ARBA00023242"/>
    </source>
</evidence>
<dbReference type="PROSITE" id="PS51032">
    <property type="entry name" value="AP2_ERF"/>
    <property type="match status" value="1"/>
</dbReference>
<proteinExistence type="predicted"/>
<evidence type="ECO:0000256" key="1">
    <source>
        <dbReference type="ARBA" id="ARBA00004123"/>
    </source>
</evidence>
<dbReference type="GO" id="GO:0003677">
    <property type="term" value="F:DNA binding"/>
    <property type="evidence" value="ECO:0007669"/>
    <property type="project" value="UniProtKB-KW"/>
</dbReference>
<dbReference type="InterPro" id="IPR016177">
    <property type="entry name" value="DNA-bd_dom_sf"/>
</dbReference>
<dbReference type="CDD" id="cd00018">
    <property type="entry name" value="AP2"/>
    <property type="match status" value="1"/>
</dbReference>
<dbReference type="Gene3D" id="3.30.730.10">
    <property type="entry name" value="AP2/ERF domain"/>
    <property type="match status" value="1"/>
</dbReference>
<accession>A0A3S3NB81</accession>
<evidence type="ECO:0000313" key="7">
    <source>
        <dbReference type="EMBL" id="RWR76202.1"/>
    </source>
</evidence>
<comment type="caution">
    <text evidence="7">The sequence shown here is derived from an EMBL/GenBank/DDBJ whole genome shotgun (WGS) entry which is preliminary data.</text>
</comment>
<dbReference type="Pfam" id="PF00847">
    <property type="entry name" value="AP2"/>
    <property type="match status" value="1"/>
</dbReference>
<protein>
    <submittedName>
        <fullName evidence="7">AP2/ERF domain-containing protein</fullName>
    </submittedName>
</protein>
<dbReference type="InterPro" id="IPR036955">
    <property type="entry name" value="AP2/ERF_dom_sf"/>
</dbReference>
<sequence length="367" mass="41408">MCGGAIISGFIPTTRSRRLTSDYLWPDLKKSSKSTRLKSSPKKSHVEDDFEADFQDFKDNYDEEEVEKEDVKPFAAFPTSTSVFREGSTALKSVEFNGPAERSVKRKRKNQYRGIRQRPWGKWAAEIRDPRKGVRVWLGTFNTAQEAARAYDAEARRIRGKKAKVNFPDESPPDAQKYSMMPNAQKAPKANSLDKPNFNQTNFNSYPNHTFYNTFRFMEEKKSIEPSGYMGYPNKFKSFAPADGGGIGFLSEEGSNSFNYSDFGWEHDSKTPEISSVLAPTWEVDESLFMEDAGLMKKLKSESDIVAPAEDNVATKPSEELAAYESCMKFLQIPPYLDGSSDQSYENMISGDVSQDGGSSIDIWGLW</sequence>
<dbReference type="AlphaFoldDB" id="A0A3S3NB81"/>
<dbReference type="InterPro" id="IPR044808">
    <property type="entry name" value="ERF_plant"/>
</dbReference>
<evidence type="ECO:0000256" key="4">
    <source>
        <dbReference type="ARBA" id="ARBA00023163"/>
    </source>
</evidence>
<feature type="domain" description="AP2/ERF" evidence="6">
    <location>
        <begin position="111"/>
        <end position="168"/>
    </location>
</feature>
<keyword evidence="5" id="KW-0539">Nucleus</keyword>
<dbReference type="GO" id="GO:0005634">
    <property type="term" value="C:nucleus"/>
    <property type="evidence" value="ECO:0007669"/>
    <property type="project" value="UniProtKB-SubCell"/>
</dbReference>
<dbReference type="PANTHER" id="PTHR31190:SF482">
    <property type="entry name" value="AP2_ERF DOMAIN-CONTAINING PROTEIN"/>
    <property type="match status" value="1"/>
</dbReference>
<dbReference type="GO" id="GO:0009873">
    <property type="term" value="P:ethylene-activated signaling pathway"/>
    <property type="evidence" value="ECO:0007669"/>
    <property type="project" value="InterPro"/>
</dbReference>
<dbReference type="FunFam" id="3.30.730.10:FF:000001">
    <property type="entry name" value="Ethylene-responsive transcription factor 2"/>
    <property type="match status" value="1"/>
</dbReference>
<evidence type="ECO:0000313" key="8">
    <source>
        <dbReference type="Proteomes" id="UP000283530"/>
    </source>
</evidence>
<dbReference type="PRINTS" id="PR00367">
    <property type="entry name" value="ETHRSPELEMNT"/>
</dbReference>
<dbReference type="GO" id="GO:0003700">
    <property type="term" value="F:DNA-binding transcription factor activity"/>
    <property type="evidence" value="ECO:0007669"/>
    <property type="project" value="InterPro"/>
</dbReference>
<keyword evidence="3" id="KW-0238">DNA-binding</keyword>
<dbReference type="InterPro" id="IPR001471">
    <property type="entry name" value="AP2/ERF_dom"/>
</dbReference>
<comment type="subcellular location">
    <subcellularLocation>
        <location evidence="1">Nucleus</location>
    </subcellularLocation>
</comment>
<keyword evidence="2" id="KW-0805">Transcription regulation</keyword>
<reference evidence="7 8" key="1">
    <citation type="journal article" date="2019" name="Nat. Plants">
        <title>Stout camphor tree genome fills gaps in understanding of flowering plant genome evolution.</title>
        <authorList>
            <person name="Chaw S.M."/>
            <person name="Liu Y.C."/>
            <person name="Wu Y.W."/>
            <person name="Wang H.Y."/>
            <person name="Lin C.I."/>
            <person name="Wu C.S."/>
            <person name="Ke H.M."/>
            <person name="Chang L.Y."/>
            <person name="Hsu C.Y."/>
            <person name="Yang H.T."/>
            <person name="Sudianto E."/>
            <person name="Hsu M.H."/>
            <person name="Wu K.P."/>
            <person name="Wang L.N."/>
            <person name="Leebens-Mack J.H."/>
            <person name="Tsai I.J."/>
        </authorList>
    </citation>
    <scope>NUCLEOTIDE SEQUENCE [LARGE SCALE GENOMIC DNA]</scope>
    <source>
        <strain evidence="8">cv. Chaw 1501</strain>
        <tissue evidence="7">Young leaves</tissue>
    </source>
</reference>
<organism evidence="7 8">
    <name type="scientific">Cinnamomum micranthum f. kanehirae</name>
    <dbReference type="NCBI Taxonomy" id="337451"/>
    <lineage>
        <taxon>Eukaryota</taxon>
        <taxon>Viridiplantae</taxon>
        <taxon>Streptophyta</taxon>
        <taxon>Embryophyta</taxon>
        <taxon>Tracheophyta</taxon>
        <taxon>Spermatophyta</taxon>
        <taxon>Magnoliopsida</taxon>
        <taxon>Magnoliidae</taxon>
        <taxon>Laurales</taxon>
        <taxon>Lauraceae</taxon>
        <taxon>Cinnamomum</taxon>
    </lineage>
</organism>
<dbReference type="Proteomes" id="UP000283530">
    <property type="component" value="Unassembled WGS sequence"/>
</dbReference>
<keyword evidence="4" id="KW-0804">Transcription</keyword>
<dbReference type="PANTHER" id="PTHR31190">
    <property type="entry name" value="DNA-BINDING DOMAIN"/>
    <property type="match status" value="1"/>
</dbReference>
<dbReference type="SUPFAM" id="SSF54171">
    <property type="entry name" value="DNA-binding domain"/>
    <property type="match status" value="1"/>
</dbReference>
<dbReference type="SMART" id="SM00380">
    <property type="entry name" value="AP2"/>
    <property type="match status" value="1"/>
</dbReference>
<evidence type="ECO:0000256" key="3">
    <source>
        <dbReference type="ARBA" id="ARBA00023125"/>
    </source>
</evidence>
<evidence type="ECO:0000256" key="2">
    <source>
        <dbReference type="ARBA" id="ARBA00023015"/>
    </source>
</evidence>
<dbReference type="EMBL" id="QPKB01000002">
    <property type="protein sequence ID" value="RWR76202.1"/>
    <property type="molecule type" value="Genomic_DNA"/>
</dbReference>
<gene>
    <name evidence="7" type="ORF">CKAN_00463000</name>
</gene>